<dbReference type="Gene3D" id="1.10.287.1260">
    <property type="match status" value="1"/>
</dbReference>
<dbReference type="OrthoDB" id="268811at2157"/>
<keyword evidence="3" id="KW-1185">Reference proteome</keyword>
<keyword evidence="1" id="KW-0812">Transmembrane</keyword>
<organism evidence="2 3">
    <name type="scientific">Methanospirillum stamsii</name>
    <dbReference type="NCBI Taxonomy" id="1277351"/>
    <lineage>
        <taxon>Archaea</taxon>
        <taxon>Methanobacteriati</taxon>
        <taxon>Methanobacteriota</taxon>
        <taxon>Stenosarchaea group</taxon>
        <taxon>Methanomicrobia</taxon>
        <taxon>Methanomicrobiales</taxon>
        <taxon>Methanospirillaceae</taxon>
        <taxon>Methanospirillum</taxon>
    </lineage>
</organism>
<feature type="transmembrane region" description="Helical" evidence="1">
    <location>
        <begin position="154"/>
        <end position="175"/>
    </location>
</feature>
<evidence type="ECO:0000313" key="2">
    <source>
        <dbReference type="EMBL" id="PWR70727.1"/>
    </source>
</evidence>
<dbReference type="RefSeq" id="WP_109941862.1">
    <property type="nucleotide sequence ID" value="NZ_CP176366.1"/>
</dbReference>
<feature type="transmembrane region" description="Helical" evidence="1">
    <location>
        <begin position="181"/>
        <end position="205"/>
    </location>
</feature>
<sequence>MTDIVTMVANPLNATITTIADVFPFVIAALIILLVGWIAGRLLGKLGSMIVSKSGLEKGFEATTIGKALSESECSLSVATDYLVRIIVYLLAIMSAADTLQIESLQGILTGILAYIPHIIAFILILFVGLLLVDYFADFMAKIGESAEIELIRPVIAFLRIFLYFVIVVLALTQLNLNLDIIYAFIVPLSWGISLGIGGSIILFFGWGLKEKSPEVIDNLLGKIKP</sequence>
<proteinExistence type="predicted"/>
<feature type="transmembrane region" description="Helical" evidence="1">
    <location>
        <begin position="82"/>
        <end position="102"/>
    </location>
</feature>
<feature type="transmembrane region" description="Helical" evidence="1">
    <location>
        <begin position="22"/>
        <end position="43"/>
    </location>
</feature>
<evidence type="ECO:0000256" key="1">
    <source>
        <dbReference type="SAM" id="Phobius"/>
    </source>
</evidence>
<comment type="caution">
    <text evidence="2">The sequence shown here is derived from an EMBL/GenBank/DDBJ whole genome shotgun (WGS) entry which is preliminary data.</text>
</comment>
<protein>
    <submittedName>
        <fullName evidence="2">Uncharacterized protein</fullName>
    </submittedName>
</protein>
<gene>
    <name evidence="2" type="ORF">DLD82_14590</name>
</gene>
<name>A0A2V2N3G7_9EURY</name>
<dbReference type="Proteomes" id="UP000245934">
    <property type="component" value="Unassembled WGS sequence"/>
</dbReference>
<dbReference type="EMBL" id="QGMZ01000039">
    <property type="protein sequence ID" value="PWR70727.1"/>
    <property type="molecule type" value="Genomic_DNA"/>
</dbReference>
<dbReference type="GeneID" id="97608121"/>
<reference evidence="2 3" key="1">
    <citation type="submission" date="2018-05" db="EMBL/GenBank/DDBJ databases">
        <title>Draft genome of Methanospirillum stamsii Pt1.</title>
        <authorList>
            <person name="Dueholm M.S."/>
            <person name="Nielsen P.H."/>
            <person name="Bakmann L.F."/>
            <person name="Otzen D.E."/>
        </authorList>
    </citation>
    <scope>NUCLEOTIDE SEQUENCE [LARGE SCALE GENOMIC DNA]</scope>
    <source>
        <strain evidence="2 3">Pt1</strain>
    </source>
</reference>
<dbReference type="InterPro" id="IPR008910">
    <property type="entry name" value="MSC_TM_helix"/>
</dbReference>
<evidence type="ECO:0000313" key="3">
    <source>
        <dbReference type="Proteomes" id="UP000245934"/>
    </source>
</evidence>
<dbReference type="AlphaFoldDB" id="A0A2V2N3G7"/>
<accession>A0A2V2N3G7</accession>
<dbReference type="Pfam" id="PF05552">
    <property type="entry name" value="MS_channel_1st_1"/>
    <property type="match status" value="2"/>
</dbReference>
<keyword evidence="1" id="KW-1133">Transmembrane helix</keyword>
<feature type="transmembrane region" description="Helical" evidence="1">
    <location>
        <begin position="108"/>
        <end position="133"/>
    </location>
</feature>
<keyword evidence="1" id="KW-0472">Membrane</keyword>